<evidence type="ECO:0000313" key="1">
    <source>
        <dbReference type="EMBL" id="MFC5176194.1"/>
    </source>
</evidence>
<dbReference type="Gene3D" id="3.30.530.20">
    <property type="match status" value="1"/>
</dbReference>
<dbReference type="Pfam" id="PF06240">
    <property type="entry name" value="COXG"/>
    <property type="match status" value="1"/>
</dbReference>
<dbReference type="EMBL" id="JBHSKD010000006">
    <property type="protein sequence ID" value="MFC5176194.1"/>
    <property type="molecule type" value="Genomic_DNA"/>
</dbReference>
<name>A0ABW0BFV8_9ACTN</name>
<dbReference type="PANTHER" id="PTHR38588:SF1">
    <property type="entry name" value="BLL0334 PROTEIN"/>
    <property type="match status" value="1"/>
</dbReference>
<gene>
    <name evidence="1" type="ORF">ACFPGP_05895</name>
</gene>
<dbReference type="SUPFAM" id="SSF55961">
    <property type="entry name" value="Bet v1-like"/>
    <property type="match status" value="1"/>
</dbReference>
<accession>A0ABW0BFV8</accession>
<dbReference type="PANTHER" id="PTHR38588">
    <property type="entry name" value="BLL0334 PROTEIN"/>
    <property type="match status" value="1"/>
</dbReference>
<protein>
    <submittedName>
        <fullName evidence="1">SRPBCC family protein</fullName>
    </submittedName>
</protein>
<evidence type="ECO:0000313" key="2">
    <source>
        <dbReference type="Proteomes" id="UP001596087"/>
    </source>
</evidence>
<dbReference type="CDD" id="cd07823">
    <property type="entry name" value="SRPBCC_5"/>
    <property type="match status" value="1"/>
</dbReference>
<comment type="caution">
    <text evidence="1">The sequence shown here is derived from an EMBL/GenBank/DDBJ whole genome shotgun (WGS) entry which is preliminary data.</text>
</comment>
<dbReference type="InterPro" id="IPR023393">
    <property type="entry name" value="START-like_dom_sf"/>
</dbReference>
<dbReference type="RefSeq" id="WP_378588201.1">
    <property type="nucleotide sequence ID" value="NZ_JBHSKD010000006.1"/>
</dbReference>
<dbReference type="InterPro" id="IPR010419">
    <property type="entry name" value="CO_DH_gsu"/>
</dbReference>
<keyword evidence="2" id="KW-1185">Reference proteome</keyword>
<dbReference type="Proteomes" id="UP001596087">
    <property type="component" value="Unassembled WGS sequence"/>
</dbReference>
<proteinExistence type="predicted"/>
<reference evidence="2" key="1">
    <citation type="journal article" date="2019" name="Int. J. Syst. Evol. Microbiol.">
        <title>The Global Catalogue of Microorganisms (GCM) 10K type strain sequencing project: providing services to taxonomists for standard genome sequencing and annotation.</title>
        <authorList>
            <consortium name="The Broad Institute Genomics Platform"/>
            <consortium name="The Broad Institute Genome Sequencing Center for Infectious Disease"/>
            <person name="Wu L."/>
            <person name="Ma J."/>
        </authorList>
    </citation>
    <scope>NUCLEOTIDE SEQUENCE [LARGE SCALE GENOMIC DNA]</scope>
    <source>
        <strain evidence="2">DFY41</strain>
    </source>
</reference>
<sequence>MKFTNEIVVAAGRERVWELFQDVHAVVPCLPGAEVTGQDPDGTVHGLMKSKLGPLSLTFAGKATLTYDESASTVTIDGSGVDKRGGSRAKVTVVARLHPQGDSTRVTLDSDLTLSGKAAQFGRTGLIEEVAGRMLQEFASCLESKMAAGTAEQAAAITAAPPNSMRLLMASLVAWVRKKFARRAQGNRRQESQSAA</sequence>
<organism evidence="1 2">
    <name type="scientific">Nocardioides taihuensis</name>
    <dbReference type="NCBI Taxonomy" id="1835606"/>
    <lineage>
        <taxon>Bacteria</taxon>
        <taxon>Bacillati</taxon>
        <taxon>Actinomycetota</taxon>
        <taxon>Actinomycetes</taxon>
        <taxon>Propionibacteriales</taxon>
        <taxon>Nocardioidaceae</taxon>
        <taxon>Nocardioides</taxon>
    </lineage>
</organism>